<comment type="caution">
    <text evidence="2">The sequence shown here is derived from an EMBL/GenBank/DDBJ whole genome shotgun (WGS) entry which is preliminary data.</text>
</comment>
<feature type="region of interest" description="Disordered" evidence="1">
    <location>
        <begin position="118"/>
        <end position="166"/>
    </location>
</feature>
<feature type="compositionally biased region" description="Low complexity" evidence="1">
    <location>
        <begin position="31"/>
        <end position="49"/>
    </location>
</feature>
<dbReference type="EMBL" id="JAUUTY010000001">
    <property type="protein sequence ID" value="KAK1695960.1"/>
    <property type="molecule type" value="Genomic_DNA"/>
</dbReference>
<proteinExistence type="predicted"/>
<sequence length="288" mass="29937">MHGFPSGCVQPCNAAASAIPASGCGEPCTGSAGSSASSPSDSVPACAAPHFSAPGLETAAPGAPAAGSLHATEPLVAPGASPAGPLHATENLHTPATRMIAAAPDRFSARSLDATDTSVHAPVSSANDRMSPAVPTPMSPVSQTATPLASSPATTTSPPEIVPPEPRDYKEALRIPHWRDAMEAEFSALQDTGTWRLVPPIPGVNLIDSRWIFKVKLHADGSIERLIGKLRSEFSVKDLGALHYFLGIEVSSPSAGHLLLKQPRMVMRFLLRKPLSIAVLLEVFSISQ</sequence>
<name>A0AAD8X560_LOLMU</name>
<keyword evidence="3" id="KW-1185">Reference proteome</keyword>
<feature type="compositionally biased region" description="Polar residues" evidence="1">
    <location>
        <begin position="118"/>
        <end position="128"/>
    </location>
</feature>
<evidence type="ECO:0008006" key="4">
    <source>
        <dbReference type="Google" id="ProtNLM"/>
    </source>
</evidence>
<dbReference type="Proteomes" id="UP001231189">
    <property type="component" value="Unassembled WGS sequence"/>
</dbReference>
<evidence type="ECO:0000256" key="1">
    <source>
        <dbReference type="SAM" id="MobiDB-lite"/>
    </source>
</evidence>
<feature type="region of interest" description="Disordered" evidence="1">
    <location>
        <begin position="25"/>
        <end position="69"/>
    </location>
</feature>
<evidence type="ECO:0000313" key="2">
    <source>
        <dbReference type="EMBL" id="KAK1695960.1"/>
    </source>
</evidence>
<reference evidence="2" key="1">
    <citation type="submission" date="2023-07" db="EMBL/GenBank/DDBJ databases">
        <title>A chromosome-level genome assembly of Lolium multiflorum.</title>
        <authorList>
            <person name="Chen Y."/>
            <person name="Copetti D."/>
            <person name="Kolliker R."/>
            <person name="Studer B."/>
        </authorList>
    </citation>
    <scope>NUCLEOTIDE SEQUENCE</scope>
    <source>
        <strain evidence="2">02402/16</strain>
        <tissue evidence="2">Leaf</tissue>
    </source>
</reference>
<accession>A0AAD8X560</accession>
<evidence type="ECO:0000313" key="3">
    <source>
        <dbReference type="Proteomes" id="UP001231189"/>
    </source>
</evidence>
<organism evidence="2 3">
    <name type="scientific">Lolium multiflorum</name>
    <name type="common">Italian ryegrass</name>
    <name type="synonym">Lolium perenne subsp. multiflorum</name>
    <dbReference type="NCBI Taxonomy" id="4521"/>
    <lineage>
        <taxon>Eukaryota</taxon>
        <taxon>Viridiplantae</taxon>
        <taxon>Streptophyta</taxon>
        <taxon>Embryophyta</taxon>
        <taxon>Tracheophyta</taxon>
        <taxon>Spermatophyta</taxon>
        <taxon>Magnoliopsida</taxon>
        <taxon>Liliopsida</taxon>
        <taxon>Poales</taxon>
        <taxon>Poaceae</taxon>
        <taxon>BOP clade</taxon>
        <taxon>Pooideae</taxon>
        <taxon>Poodae</taxon>
        <taxon>Poeae</taxon>
        <taxon>Poeae Chloroplast Group 2 (Poeae type)</taxon>
        <taxon>Loliodinae</taxon>
        <taxon>Loliinae</taxon>
        <taxon>Lolium</taxon>
    </lineage>
</organism>
<protein>
    <recommendedName>
        <fullName evidence="4">Reverse transcriptase Ty1/copia-type domain-containing protein</fullName>
    </recommendedName>
</protein>
<gene>
    <name evidence="2" type="ORF">QYE76_012657</name>
</gene>
<dbReference type="AlphaFoldDB" id="A0AAD8X560"/>
<feature type="compositionally biased region" description="Low complexity" evidence="1">
    <location>
        <begin position="144"/>
        <end position="159"/>
    </location>
</feature>